<keyword evidence="5 7" id="KW-0472">Membrane</keyword>
<dbReference type="Pfam" id="PF01679">
    <property type="entry name" value="Pmp3"/>
    <property type="match status" value="1"/>
</dbReference>
<evidence type="ECO:0000256" key="7">
    <source>
        <dbReference type="SAM" id="Phobius"/>
    </source>
</evidence>
<organism evidence="8 9">
    <name type="scientific">Apiosordaria backusii</name>
    <dbReference type="NCBI Taxonomy" id="314023"/>
    <lineage>
        <taxon>Eukaryota</taxon>
        <taxon>Fungi</taxon>
        <taxon>Dikarya</taxon>
        <taxon>Ascomycota</taxon>
        <taxon>Pezizomycotina</taxon>
        <taxon>Sordariomycetes</taxon>
        <taxon>Sordariomycetidae</taxon>
        <taxon>Sordariales</taxon>
        <taxon>Lasiosphaeriaceae</taxon>
        <taxon>Apiosordaria</taxon>
    </lineage>
</organism>
<dbReference type="PANTHER" id="PTHR21659:SF112">
    <property type="entry name" value="PROTEIN SNA2-RELATED"/>
    <property type="match status" value="1"/>
</dbReference>
<feature type="compositionally biased region" description="Polar residues" evidence="6">
    <location>
        <begin position="20"/>
        <end position="31"/>
    </location>
</feature>
<feature type="region of interest" description="Disordered" evidence="6">
    <location>
        <begin position="1"/>
        <end position="73"/>
    </location>
</feature>
<evidence type="ECO:0000256" key="6">
    <source>
        <dbReference type="SAM" id="MobiDB-lite"/>
    </source>
</evidence>
<feature type="transmembrane region" description="Helical" evidence="7">
    <location>
        <begin position="138"/>
        <end position="163"/>
    </location>
</feature>
<gene>
    <name evidence="8" type="ORF">B0T21DRAFT_358640</name>
</gene>
<comment type="caution">
    <text evidence="8">The sequence shown here is derived from an EMBL/GenBank/DDBJ whole genome shotgun (WGS) entry which is preliminary data.</text>
</comment>
<evidence type="ECO:0000256" key="5">
    <source>
        <dbReference type="ARBA" id="ARBA00023136"/>
    </source>
</evidence>
<dbReference type="AlphaFoldDB" id="A0AA40ESX6"/>
<dbReference type="Proteomes" id="UP001172159">
    <property type="component" value="Unassembled WGS sequence"/>
</dbReference>
<reference evidence="8" key="1">
    <citation type="submission" date="2023-06" db="EMBL/GenBank/DDBJ databases">
        <title>Genome-scale phylogeny and comparative genomics of the fungal order Sordariales.</title>
        <authorList>
            <consortium name="Lawrence Berkeley National Laboratory"/>
            <person name="Hensen N."/>
            <person name="Bonometti L."/>
            <person name="Westerberg I."/>
            <person name="Brannstrom I.O."/>
            <person name="Guillou S."/>
            <person name="Cros-Aarteil S."/>
            <person name="Calhoun S."/>
            <person name="Haridas S."/>
            <person name="Kuo A."/>
            <person name="Mondo S."/>
            <person name="Pangilinan J."/>
            <person name="Riley R."/>
            <person name="Labutti K."/>
            <person name="Andreopoulos B."/>
            <person name="Lipzen A."/>
            <person name="Chen C."/>
            <person name="Yanf M."/>
            <person name="Daum C."/>
            <person name="Ng V."/>
            <person name="Clum A."/>
            <person name="Steindorff A."/>
            <person name="Ohm R."/>
            <person name="Martin F."/>
            <person name="Silar P."/>
            <person name="Natvig D."/>
            <person name="Lalanne C."/>
            <person name="Gautier V."/>
            <person name="Ament-Velasquez S.L."/>
            <person name="Kruys A."/>
            <person name="Hutchinson M.I."/>
            <person name="Powell A.J."/>
            <person name="Barry K."/>
            <person name="Miller A.N."/>
            <person name="Grigoriev I.V."/>
            <person name="Debuchy R."/>
            <person name="Gladieux P."/>
            <person name="Thoren M.H."/>
            <person name="Johannesson H."/>
        </authorList>
    </citation>
    <scope>NUCLEOTIDE SEQUENCE</scope>
    <source>
        <strain evidence="8">CBS 540.89</strain>
    </source>
</reference>
<feature type="transmembrane region" description="Helical" evidence="7">
    <location>
        <begin position="111"/>
        <end position="132"/>
    </location>
</feature>
<keyword evidence="9" id="KW-1185">Reference proteome</keyword>
<dbReference type="InterPro" id="IPR000612">
    <property type="entry name" value="PMP3"/>
</dbReference>
<keyword evidence="3 7" id="KW-0812">Transmembrane</keyword>
<protein>
    <submittedName>
        <fullName evidence="8">Uncharacterized protein</fullName>
    </submittedName>
</protein>
<dbReference type="PROSITE" id="PS01309">
    <property type="entry name" value="UPF0057"/>
    <property type="match status" value="1"/>
</dbReference>
<dbReference type="PANTHER" id="PTHR21659">
    <property type="entry name" value="HYDROPHOBIC PROTEIN RCI2 LOW TEMPERATURE AND SALT RESPONSIVE PROTEIN LTI6 -RELATED"/>
    <property type="match status" value="1"/>
</dbReference>
<accession>A0AA40ESX6</accession>
<feature type="compositionally biased region" description="Polar residues" evidence="6">
    <location>
        <begin position="43"/>
        <end position="63"/>
    </location>
</feature>
<keyword evidence="4 7" id="KW-1133">Transmembrane helix</keyword>
<evidence type="ECO:0000256" key="4">
    <source>
        <dbReference type="ARBA" id="ARBA00022989"/>
    </source>
</evidence>
<dbReference type="EMBL" id="JAUKTV010000002">
    <property type="protein sequence ID" value="KAK0744909.1"/>
    <property type="molecule type" value="Genomic_DNA"/>
</dbReference>
<comment type="similarity">
    <text evidence="2">Belongs to the UPF0057 (PMP3) family.</text>
</comment>
<sequence length="183" mass="19270">MEKSPAYNYNGGTTTGPTTSIMDTGVTSSAPSAPFTDTKRSSHPANPVNNTDYYAPQPTSSSAAGVGTTPTTNPVGIGAGLDHTNRDSMASTAVAPAPAAARSSRMSSSSFTGSDVLLLIMAIFLPPVAVFLKRGCDAHFFLNILLTILAWLPGMIHAMYVVVRYPGDLGDRRARKYETKRGL</sequence>
<evidence type="ECO:0000256" key="1">
    <source>
        <dbReference type="ARBA" id="ARBA00004370"/>
    </source>
</evidence>
<comment type="subcellular location">
    <subcellularLocation>
        <location evidence="1">Membrane</location>
    </subcellularLocation>
</comment>
<dbReference type="GO" id="GO:0016020">
    <property type="term" value="C:membrane"/>
    <property type="evidence" value="ECO:0007669"/>
    <property type="project" value="UniProtKB-SubCell"/>
</dbReference>
<evidence type="ECO:0000256" key="2">
    <source>
        <dbReference type="ARBA" id="ARBA00009530"/>
    </source>
</evidence>
<evidence type="ECO:0000256" key="3">
    <source>
        <dbReference type="ARBA" id="ARBA00022692"/>
    </source>
</evidence>
<evidence type="ECO:0000313" key="8">
    <source>
        <dbReference type="EMBL" id="KAK0744909.1"/>
    </source>
</evidence>
<proteinExistence type="inferred from homology"/>
<name>A0AA40ESX6_9PEZI</name>
<evidence type="ECO:0000313" key="9">
    <source>
        <dbReference type="Proteomes" id="UP001172159"/>
    </source>
</evidence>